<dbReference type="Gene3D" id="3.20.20.70">
    <property type="entry name" value="Aldolase class I"/>
    <property type="match status" value="1"/>
</dbReference>
<feature type="signal peptide" evidence="9">
    <location>
        <begin position="1"/>
        <end position="24"/>
    </location>
</feature>
<evidence type="ECO:0000256" key="9">
    <source>
        <dbReference type="SAM" id="SignalP"/>
    </source>
</evidence>
<accession>A0A077ZS64</accession>
<dbReference type="Pfam" id="PF16499">
    <property type="entry name" value="Melibiase_2"/>
    <property type="match status" value="1"/>
</dbReference>
<dbReference type="InterPro" id="IPR017853">
    <property type="entry name" value="GH"/>
</dbReference>
<dbReference type="InterPro" id="IPR000111">
    <property type="entry name" value="Glyco_hydro_27/36_CS"/>
</dbReference>
<dbReference type="CDD" id="cd14792">
    <property type="entry name" value="GH27"/>
    <property type="match status" value="1"/>
</dbReference>
<dbReference type="Pfam" id="PF17801">
    <property type="entry name" value="Melibiase_C"/>
    <property type="match status" value="1"/>
</dbReference>
<evidence type="ECO:0000313" key="11">
    <source>
        <dbReference type="EMBL" id="CDW72738.1"/>
    </source>
</evidence>
<evidence type="ECO:0000256" key="2">
    <source>
        <dbReference type="ARBA" id="ARBA00009743"/>
    </source>
</evidence>
<protein>
    <recommendedName>
        <fullName evidence="3 8">Alpha-galactosidase</fullName>
        <ecNumber evidence="3 8">3.2.1.22</ecNumber>
    </recommendedName>
    <alternativeName>
        <fullName evidence="8">Melibiase</fullName>
    </alternativeName>
</protein>
<dbReference type="AlphaFoldDB" id="A0A077ZS64"/>
<keyword evidence="6 8" id="KW-1015">Disulfide bond</keyword>
<evidence type="ECO:0000256" key="4">
    <source>
        <dbReference type="ARBA" id="ARBA00022729"/>
    </source>
</evidence>
<dbReference type="InterPro" id="IPR013780">
    <property type="entry name" value="Glyco_hydro_b"/>
</dbReference>
<dbReference type="GO" id="GO:0005995">
    <property type="term" value="P:melibiose catabolic process"/>
    <property type="evidence" value="ECO:0007669"/>
    <property type="project" value="UniProtKB-ARBA"/>
</dbReference>
<evidence type="ECO:0000256" key="5">
    <source>
        <dbReference type="ARBA" id="ARBA00022801"/>
    </source>
</evidence>
<name>A0A077ZS64_STYLE</name>
<reference evidence="11 12" key="1">
    <citation type="submission" date="2014-06" db="EMBL/GenBank/DDBJ databases">
        <authorList>
            <person name="Swart Estienne"/>
        </authorList>
    </citation>
    <scope>NUCLEOTIDE SEQUENCE [LARGE SCALE GENOMIC DNA]</scope>
    <source>
        <strain evidence="11 12">130c</strain>
    </source>
</reference>
<dbReference type="SUPFAM" id="SSF51445">
    <property type="entry name" value="(Trans)glycosidases"/>
    <property type="match status" value="1"/>
</dbReference>
<organism evidence="11 12">
    <name type="scientific">Stylonychia lemnae</name>
    <name type="common">Ciliate</name>
    <dbReference type="NCBI Taxonomy" id="5949"/>
    <lineage>
        <taxon>Eukaryota</taxon>
        <taxon>Sar</taxon>
        <taxon>Alveolata</taxon>
        <taxon>Ciliophora</taxon>
        <taxon>Intramacronucleata</taxon>
        <taxon>Spirotrichea</taxon>
        <taxon>Stichotrichia</taxon>
        <taxon>Sporadotrichida</taxon>
        <taxon>Oxytrichidae</taxon>
        <taxon>Stylonychinae</taxon>
        <taxon>Stylonychia</taxon>
    </lineage>
</organism>
<dbReference type="InterPro" id="IPR013785">
    <property type="entry name" value="Aldolase_TIM"/>
</dbReference>
<dbReference type="EC" id="3.2.1.22" evidence="3 8"/>
<keyword evidence="5 8" id="KW-0378">Hydrolase</keyword>
<dbReference type="InterPro" id="IPR041233">
    <property type="entry name" value="Melibiase_C"/>
</dbReference>
<evidence type="ECO:0000256" key="6">
    <source>
        <dbReference type="ARBA" id="ARBA00023157"/>
    </source>
</evidence>
<comment type="similarity">
    <text evidence="2 8">Belongs to the glycosyl hydrolase 27 family.</text>
</comment>
<dbReference type="FunFam" id="3.20.20.70:FF:000202">
    <property type="entry name" value="Alpha-galactosidase"/>
    <property type="match status" value="1"/>
</dbReference>
<dbReference type="InterPro" id="IPR002241">
    <property type="entry name" value="Glyco_hydro_27"/>
</dbReference>
<evidence type="ECO:0000313" key="12">
    <source>
        <dbReference type="Proteomes" id="UP000039865"/>
    </source>
</evidence>
<comment type="catalytic activity">
    <reaction evidence="1 8">
        <text>Hydrolysis of terminal, non-reducing alpha-D-galactose residues in alpha-D-galactosides, including galactose oligosaccharides, galactomannans and galactolipids.</text>
        <dbReference type="EC" id="3.2.1.22"/>
    </reaction>
</comment>
<proteinExistence type="inferred from homology"/>
<dbReference type="PANTHER" id="PTHR11452:SF75">
    <property type="entry name" value="ALPHA-GALACTOSIDASE MEL1"/>
    <property type="match status" value="1"/>
</dbReference>
<evidence type="ECO:0000256" key="7">
    <source>
        <dbReference type="ARBA" id="ARBA00023295"/>
    </source>
</evidence>
<evidence type="ECO:0000259" key="10">
    <source>
        <dbReference type="Pfam" id="PF17801"/>
    </source>
</evidence>
<evidence type="ECO:0000256" key="1">
    <source>
        <dbReference type="ARBA" id="ARBA00001255"/>
    </source>
</evidence>
<dbReference type="EMBL" id="CCKQ01001629">
    <property type="protein sequence ID" value="CDW72738.1"/>
    <property type="molecule type" value="Genomic_DNA"/>
</dbReference>
<dbReference type="Gene3D" id="2.60.40.1180">
    <property type="entry name" value="Golgi alpha-mannosidase II"/>
    <property type="match status" value="1"/>
</dbReference>
<keyword evidence="12" id="KW-1185">Reference proteome</keyword>
<feature type="chain" id="PRO_5001728935" description="Alpha-galactosidase" evidence="9">
    <location>
        <begin position="25"/>
        <end position="409"/>
    </location>
</feature>
<dbReference type="SUPFAM" id="SSF51011">
    <property type="entry name" value="Glycosyl hydrolase domain"/>
    <property type="match status" value="1"/>
</dbReference>
<sequence length="409" mass="46286">MSQFRNSIGKIATLALLIATQTLALDNGLGLTPQMGWNTWNKFGCKINEKLIMETADYIVKLGLDKVGYQYVNVDDCWLLEQRDKDGHIIVDPKAFPSGMKALSDYIHSKGLKFGLYSSAGYFSCEHRAGSMGSEEIDAKDLASWEVDYVKYDNCNHGGQPNYQRFKKMSDELRKTGRQVFFSICNWGDENAPVWGKEVGNSWRTTQDIFNHFTSVEYNFNQNQKFAEHAGPGHWNDPDMLQIGNNGMTPNEERSHFALWAIAKGPLIMGNDLQNIRPESLEILKNTEVIGVSQDTLGKQGLCMVNCGPLEFIWRRPQVIAAPMSNKDVAAVIINWRELNHGEFSFSVNEIGLELKNDEVYLVRDLWEHKTLGPFSSETYTVPSIPGHGNHALRFSKYKKGKEPQFVTE</sequence>
<gene>
    <name evidence="11" type="primary">Contig16361.g17426</name>
    <name evidence="11" type="ORF">STYLEM_1702</name>
</gene>
<dbReference type="GO" id="GO:0004557">
    <property type="term" value="F:alpha-galactosidase activity"/>
    <property type="evidence" value="ECO:0007669"/>
    <property type="project" value="UniProtKB-EC"/>
</dbReference>
<dbReference type="OrthoDB" id="5795902at2759"/>
<keyword evidence="7 8" id="KW-0326">Glycosidase</keyword>
<dbReference type="InParanoid" id="A0A077ZS64"/>
<evidence type="ECO:0000256" key="8">
    <source>
        <dbReference type="RuleBase" id="RU361168"/>
    </source>
</evidence>
<dbReference type="Proteomes" id="UP000039865">
    <property type="component" value="Unassembled WGS sequence"/>
</dbReference>
<dbReference type="OMA" id="DRYPPMR"/>
<dbReference type="PANTHER" id="PTHR11452">
    <property type="entry name" value="ALPHA-GALACTOSIDASE/ALPHA-N-ACETYLGALACTOSAMINIDASE"/>
    <property type="match status" value="1"/>
</dbReference>
<dbReference type="PROSITE" id="PS00512">
    <property type="entry name" value="ALPHA_GALACTOSIDASE"/>
    <property type="match status" value="1"/>
</dbReference>
<dbReference type="PRINTS" id="PR00740">
    <property type="entry name" value="GLHYDRLASE27"/>
</dbReference>
<feature type="domain" description="Alpha galactosidase C-terminal" evidence="10">
    <location>
        <begin position="318"/>
        <end position="395"/>
    </location>
</feature>
<evidence type="ECO:0000256" key="3">
    <source>
        <dbReference type="ARBA" id="ARBA00012755"/>
    </source>
</evidence>
<keyword evidence="4 9" id="KW-0732">Signal</keyword>